<dbReference type="InterPro" id="IPR004843">
    <property type="entry name" value="Calcineurin-like_PHP"/>
</dbReference>
<dbReference type="Pfam" id="PF00149">
    <property type="entry name" value="Metallophos"/>
    <property type="match status" value="1"/>
</dbReference>
<dbReference type="RefSeq" id="WP_015820386.1">
    <property type="nucleotide sequence ID" value="NC_012997.1"/>
</dbReference>
<dbReference type="CDD" id="cd07410">
    <property type="entry name" value="MPP_CpdB_N"/>
    <property type="match status" value="1"/>
</dbReference>
<proteinExistence type="inferred from homology"/>
<dbReference type="InterPro" id="IPR041827">
    <property type="entry name" value="CpdB_N"/>
</dbReference>
<dbReference type="GO" id="GO:0000166">
    <property type="term" value="F:nucleotide binding"/>
    <property type="evidence" value="ECO:0007669"/>
    <property type="project" value="UniProtKB-KW"/>
</dbReference>
<dbReference type="PANTHER" id="PTHR11575">
    <property type="entry name" value="5'-NUCLEOTIDASE-RELATED"/>
    <property type="match status" value="1"/>
</dbReference>
<keyword evidence="6" id="KW-0479">Metal-binding</keyword>
<dbReference type="EC" id="3.1.4.16" evidence="14"/>
<reference evidence="14 15" key="1">
    <citation type="journal article" date="2009" name="PLoS ONE">
        <title>The complete genome of Teredinibacter turnerae T7901: an intracellular endosymbiont of marine wood-boring bivalves (shipworms).</title>
        <authorList>
            <person name="Yang J.C."/>
            <person name="Madupu R."/>
            <person name="Durkin A.S."/>
            <person name="Ekborg N.A."/>
            <person name="Pedamallu C.S."/>
            <person name="Hostetler J.B."/>
            <person name="Radune D."/>
            <person name="Toms B.S."/>
            <person name="Henrissat B."/>
            <person name="Coutinho P.M."/>
            <person name="Schwarz S."/>
            <person name="Field L."/>
            <person name="Trindade-Silva A.E."/>
            <person name="Soares C.A.G."/>
            <person name="Elshahawi S."/>
            <person name="Hanora A."/>
            <person name="Schmidt E.W."/>
            <person name="Haygood M.G."/>
            <person name="Posfai J."/>
            <person name="Benner J."/>
            <person name="Madinger C."/>
            <person name="Nove J."/>
            <person name="Anton B."/>
            <person name="Chaudhary K."/>
            <person name="Foster J."/>
            <person name="Holman A."/>
            <person name="Kumar S."/>
            <person name="Lessard P.A."/>
            <person name="Luyten Y.A."/>
            <person name="Slatko B."/>
            <person name="Wood N."/>
            <person name="Wu B."/>
            <person name="Teplitski M."/>
            <person name="Mougous J.D."/>
            <person name="Ward N."/>
            <person name="Eisen J.A."/>
            <person name="Badger J.H."/>
            <person name="Distel D.L."/>
        </authorList>
    </citation>
    <scope>NUCLEOTIDE SEQUENCE [LARGE SCALE GENOMIC DNA]</scope>
    <source>
        <strain evidence="15">ATCC 39867 / T7901</strain>
    </source>
</reference>
<dbReference type="EMBL" id="CP001614">
    <property type="protein sequence ID" value="ACR14270.1"/>
    <property type="molecule type" value="Genomic_DNA"/>
</dbReference>
<evidence type="ECO:0000256" key="8">
    <source>
        <dbReference type="ARBA" id="ARBA00022741"/>
    </source>
</evidence>
<accession>C5BS06</accession>
<dbReference type="Gene3D" id="3.60.21.10">
    <property type="match status" value="1"/>
</dbReference>
<feature type="domain" description="5'-Nucleotidase C-terminal" evidence="13">
    <location>
        <begin position="376"/>
        <end position="572"/>
    </location>
</feature>
<keyword evidence="15" id="KW-1185">Reference proteome</keyword>
<dbReference type="InterPro" id="IPR029052">
    <property type="entry name" value="Metallo-depent_PP-like"/>
</dbReference>
<dbReference type="STRING" id="377629.TERTU_3607"/>
<evidence type="ECO:0000256" key="4">
    <source>
        <dbReference type="ARBA" id="ARBA00004196"/>
    </source>
</evidence>
<feature type="domain" description="Calcineurin-like phosphoesterase" evidence="12">
    <location>
        <begin position="34"/>
        <end position="279"/>
    </location>
</feature>
<keyword evidence="8 11" id="KW-0547">Nucleotide-binding</keyword>
<evidence type="ECO:0000256" key="2">
    <source>
        <dbReference type="ARBA" id="ARBA00001730"/>
    </source>
</evidence>
<comment type="subcellular location">
    <subcellularLocation>
        <location evidence="4">Cell envelope</location>
    </subcellularLocation>
</comment>
<dbReference type="Proteomes" id="UP000009080">
    <property type="component" value="Chromosome"/>
</dbReference>
<evidence type="ECO:0000256" key="3">
    <source>
        <dbReference type="ARBA" id="ARBA00001968"/>
    </source>
</evidence>
<evidence type="ECO:0000256" key="5">
    <source>
        <dbReference type="ARBA" id="ARBA00006654"/>
    </source>
</evidence>
<dbReference type="Pfam" id="PF02872">
    <property type="entry name" value="5_nucleotid_C"/>
    <property type="match status" value="1"/>
</dbReference>
<comment type="cofactor">
    <cofactor evidence="3">
        <name>a divalent metal cation</name>
        <dbReference type="ChEBI" id="CHEBI:60240"/>
    </cofactor>
</comment>
<evidence type="ECO:0000313" key="15">
    <source>
        <dbReference type="Proteomes" id="UP000009080"/>
    </source>
</evidence>
<name>C5BS06_TERTT</name>
<evidence type="ECO:0000256" key="7">
    <source>
        <dbReference type="ARBA" id="ARBA00022729"/>
    </source>
</evidence>
<evidence type="ECO:0000256" key="6">
    <source>
        <dbReference type="ARBA" id="ARBA00022723"/>
    </source>
</evidence>
<evidence type="ECO:0000259" key="12">
    <source>
        <dbReference type="Pfam" id="PF00149"/>
    </source>
</evidence>
<comment type="catalytic activity">
    <reaction evidence="2">
        <text>a nucleoside 2',3'-cyclic phosphate + H2O = a nucleoside 3'-phosphate + H(+)</text>
        <dbReference type="Rhea" id="RHEA:19621"/>
        <dbReference type="ChEBI" id="CHEBI:15377"/>
        <dbReference type="ChEBI" id="CHEBI:15378"/>
        <dbReference type="ChEBI" id="CHEBI:66949"/>
        <dbReference type="ChEBI" id="CHEBI:66954"/>
        <dbReference type="EC" id="3.1.4.16"/>
    </reaction>
</comment>
<evidence type="ECO:0000256" key="1">
    <source>
        <dbReference type="ARBA" id="ARBA00000527"/>
    </source>
</evidence>
<comment type="catalytic activity">
    <reaction evidence="1">
        <text>a ribonucleoside 3'-phosphate + H2O = a ribonucleoside + phosphate</text>
        <dbReference type="Rhea" id="RHEA:10144"/>
        <dbReference type="ChEBI" id="CHEBI:13197"/>
        <dbReference type="ChEBI" id="CHEBI:15377"/>
        <dbReference type="ChEBI" id="CHEBI:18254"/>
        <dbReference type="ChEBI" id="CHEBI:43474"/>
        <dbReference type="EC" id="3.1.3.6"/>
    </reaction>
</comment>
<dbReference type="GO" id="GO:0030288">
    <property type="term" value="C:outer membrane-bounded periplasmic space"/>
    <property type="evidence" value="ECO:0007669"/>
    <property type="project" value="TreeGrafter"/>
</dbReference>
<dbReference type="PROSITE" id="PS51257">
    <property type="entry name" value="PROKAR_LIPOPROTEIN"/>
    <property type="match status" value="1"/>
</dbReference>
<dbReference type="SUPFAM" id="SSF56300">
    <property type="entry name" value="Metallo-dependent phosphatases"/>
    <property type="match status" value="1"/>
</dbReference>
<protein>
    <submittedName>
        <fullName evidence="14">2',3'-cyclic-nucleotide 2'-phosphodiesterase</fullName>
        <ecNumber evidence="14">3.1.4.16</ecNumber>
    </submittedName>
</protein>
<dbReference type="SUPFAM" id="SSF55816">
    <property type="entry name" value="5'-nucleotidase (syn. UDP-sugar hydrolase), C-terminal domain"/>
    <property type="match status" value="1"/>
</dbReference>
<dbReference type="PANTHER" id="PTHR11575:SF6">
    <property type="entry name" value="2',3'-CYCLIC-NUCLEOTIDE 2'-PHOSPHODIESTERASE_3'-NUCLEOTIDASE"/>
    <property type="match status" value="1"/>
</dbReference>
<evidence type="ECO:0000259" key="13">
    <source>
        <dbReference type="Pfam" id="PF02872"/>
    </source>
</evidence>
<evidence type="ECO:0000256" key="9">
    <source>
        <dbReference type="ARBA" id="ARBA00022801"/>
    </source>
</evidence>
<dbReference type="AlphaFoldDB" id="C5BS06"/>
<dbReference type="GO" id="GO:0008663">
    <property type="term" value="F:2',3'-cyclic-nucleotide 2'-phosphodiesterase activity"/>
    <property type="evidence" value="ECO:0007669"/>
    <property type="project" value="UniProtKB-EC"/>
</dbReference>
<keyword evidence="10" id="KW-0511">Multifunctional enzyme</keyword>
<dbReference type="InterPro" id="IPR036907">
    <property type="entry name" value="5'-Nucleotdase_C_sf"/>
</dbReference>
<dbReference type="InterPro" id="IPR006179">
    <property type="entry name" value="5_nucleotidase/apyrase"/>
</dbReference>
<evidence type="ECO:0000256" key="10">
    <source>
        <dbReference type="ARBA" id="ARBA00023268"/>
    </source>
</evidence>
<dbReference type="PROSITE" id="PS00785">
    <property type="entry name" value="5_NUCLEOTIDASE_1"/>
    <property type="match status" value="1"/>
</dbReference>
<evidence type="ECO:0000313" key="14">
    <source>
        <dbReference type="EMBL" id="ACR14270.1"/>
    </source>
</evidence>
<keyword evidence="7" id="KW-0732">Signal</keyword>
<dbReference type="KEGG" id="ttu:TERTU_3607"/>
<dbReference type="Gene3D" id="3.90.780.10">
    <property type="entry name" value="5'-Nucleotidase, C-terminal domain"/>
    <property type="match status" value="1"/>
</dbReference>
<dbReference type="GO" id="GO:0008254">
    <property type="term" value="F:3'-nucleotidase activity"/>
    <property type="evidence" value="ECO:0007669"/>
    <property type="project" value="UniProtKB-EC"/>
</dbReference>
<dbReference type="GO" id="GO:0046872">
    <property type="term" value="F:metal ion binding"/>
    <property type="evidence" value="ECO:0007669"/>
    <property type="project" value="UniProtKB-KW"/>
</dbReference>
<dbReference type="InterPro" id="IPR008334">
    <property type="entry name" value="5'-Nucleotdase_C"/>
</dbReference>
<evidence type="ECO:0000256" key="11">
    <source>
        <dbReference type="RuleBase" id="RU362119"/>
    </source>
</evidence>
<dbReference type="OrthoDB" id="9803927at2"/>
<dbReference type="PRINTS" id="PR01607">
    <property type="entry name" value="APYRASEFAMLY"/>
</dbReference>
<dbReference type="HOGENOM" id="CLU_005854_4_1_6"/>
<dbReference type="InterPro" id="IPR006146">
    <property type="entry name" value="5'-Nucleotdase_CS"/>
</dbReference>
<keyword evidence="9 11" id="KW-0378">Hydrolase</keyword>
<dbReference type="NCBIfam" id="NF006938">
    <property type="entry name" value="PRK09420.1"/>
    <property type="match status" value="1"/>
</dbReference>
<sequence length="666" mass="72839">MIRSKLFSRTATLAGAILLAACSSDDEIRHVDLRLMETTDIHANVMDYNYYSGQTDIKIGLVRTAALIKAARAELVEPENSVLVDNGDLIQGSPMGDWREAEGLQPGVVHPVYKAMNLLDYDVANYGNHEFNYGLEFLAESVNDANFPYISANIFKDDGDTDESNDELYFEPYKLIEKIVTDTKGDRHRATIGFIGFVPPQIMQWDKANLDGAVTTKDIKAMAERYVPEMKAKGADLIVAIPHSGISTAEYNAENKAENSSWYLADVDGIDAIMFGHSHLTFPSEAFADTPNVDITAGTIKGVPAVMPGYWGSHLGIIDFGLEYNVDKDEWKILSTRVEARPIVVDGEASVSADAALVEAVESDHDATIEYMSTPIGESTDDIFSFLALVKDDPSIQIVSDAQKDYVTKLIQGDVNLQNLPVLSAAAPFKACNREGLCADESAFTTVPKGLLTLSNAADLYLYPNTLVAVKINGAELKGWLECSASQFFQIDTSISTPQELVDYAGFPTYNFDVIDGVTYKIDVTQAPRNNRSCEVINEDAHRIIDLQFNGADVADTQEFIVASNNYRANGGVFPGTGSDHVVINSPNANREVLANYIRDNSPVTPTADGNWSFAPITSATDLTIVFRVPNTDKAKAFVDAQLDSAVFMDVTENNEARYELVLQAQ</sequence>
<dbReference type="eggNOG" id="COG0737">
    <property type="taxonomic scope" value="Bacteria"/>
</dbReference>
<dbReference type="GO" id="GO:0009166">
    <property type="term" value="P:nucleotide catabolic process"/>
    <property type="evidence" value="ECO:0007669"/>
    <property type="project" value="InterPro"/>
</dbReference>
<comment type="similarity">
    <text evidence="5 11">Belongs to the 5'-nucleotidase family.</text>
</comment>
<organism evidence="14 15">
    <name type="scientific">Teredinibacter turnerae (strain ATCC 39867 / T7901)</name>
    <dbReference type="NCBI Taxonomy" id="377629"/>
    <lineage>
        <taxon>Bacteria</taxon>
        <taxon>Pseudomonadati</taxon>
        <taxon>Pseudomonadota</taxon>
        <taxon>Gammaproteobacteria</taxon>
        <taxon>Cellvibrionales</taxon>
        <taxon>Cellvibrionaceae</taxon>
        <taxon>Teredinibacter</taxon>
    </lineage>
</organism>
<gene>
    <name evidence="14" type="ordered locus">TERTU_3607</name>
</gene>